<dbReference type="OrthoDB" id="1046782at2759"/>
<reference evidence="1 2" key="1">
    <citation type="submission" date="2016-07" db="EMBL/GenBank/DDBJ databases">
        <title>Pervasive Adenine N6-methylation of Active Genes in Fungi.</title>
        <authorList>
            <consortium name="DOE Joint Genome Institute"/>
            <person name="Mondo S.J."/>
            <person name="Dannebaum R.O."/>
            <person name="Kuo R.C."/>
            <person name="Labutti K."/>
            <person name="Haridas S."/>
            <person name="Kuo A."/>
            <person name="Salamov A."/>
            <person name="Ahrendt S.R."/>
            <person name="Lipzen A."/>
            <person name="Sullivan W."/>
            <person name="Andreopoulos W.B."/>
            <person name="Clum A."/>
            <person name="Lindquist E."/>
            <person name="Daum C."/>
            <person name="Ramamoorthy G.K."/>
            <person name="Gryganskyi A."/>
            <person name="Culley D."/>
            <person name="Magnuson J.K."/>
            <person name="James T.Y."/>
            <person name="O'Malley M.A."/>
            <person name="Stajich J.E."/>
            <person name="Spatafora J.W."/>
            <person name="Visel A."/>
            <person name="Grigoriev I.V."/>
        </authorList>
    </citation>
    <scope>NUCLEOTIDE SEQUENCE [LARGE SCALE GENOMIC DNA]</scope>
    <source>
        <strain evidence="1 2">JEL800</strain>
    </source>
</reference>
<comment type="caution">
    <text evidence="1">The sequence shown here is derived from an EMBL/GenBank/DDBJ whole genome shotgun (WGS) entry which is preliminary data.</text>
</comment>
<keyword evidence="2" id="KW-1185">Reference proteome</keyword>
<dbReference type="EMBL" id="MCGO01000008">
    <property type="protein sequence ID" value="ORY49780.1"/>
    <property type="molecule type" value="Genomic_DNA"/>
</dbReference>
<sequence>MTVIQNNNGRYLKDIIVHHVIHKNAIEEMDEWSNDINKGFGGAYVSLEPIWTSKACEACSGIRFWKSKNGQSGYTDMAKGTGAEYRYIEVTRSPGPKIVEVRLWRTSRGSKPSVLGYKYCDNLNEGRGGDDLYVCWKTEDDVKE</sequence>
<proteinExistence type="predicted"/>
<dbReference type="Gene3D" id="2.100.10.50">
    <property type="match status" value="1"/>
</dbReference>
<dbReference type="Proteomes" id="UP000193642">
    <property type="component" value="Unassembled WGS sequence"/>
</dbReference>
<protein>
    <submittedName>
        <fullName evidence="1">Uncharacterized protein</fullName>
    </submittedName>
</protein>
<gene>
    <name evidence="1" type="ORF">BCR33DRAFT_781328</name>
</gene>
<evidence type="ECO:0000313" key="2">
    <source>
        <dbReference type="Proteomes" id="UP000193642"/>
    </source>
</evidence>
<accession>A0A1Y2CRU7</accession>
<organism evidence="1 2">
    <name type="scientific">Rhizoclosmatium globosum</name>
    <dbReference type="NCBI Taxonomy" id="329046"/>
    <lineage>
        <taxon>Eukaryota</taxon>
        <taxon>Fungi</taxon>
        <taxon>Fungi incertae sedis</taxon>
        <taxon>Chytridiomycota</taxon>
        <taxon>Chytridiomycota incertae sedis</taxon>
        <taxon>Chytridiomycetes</taxon>
        <taxon>Chytridiales</taxon>
        <taxon>Chytriomycetaceae</taxon>
        <taxon>Rhizoclosmatium</taxon>
    </lineage>
</organism>
<evidence type="ECO:0000313" key="1">
    <source>
        <dbReference type="EMBL" id="ORY49780.1"/>
    </source>
</evidence>
<dbReference type="AlphaFoldDB" id="A0A1Y2CRU7"/>
<dbReference type="STRING" id="329046.A0A1Y2CRU7"/>
<name>A0A1Y2CRU7_9FUNG</name>